<gene>
    <name evidence="2" type="ORF">O181_072965</name>
</gene>
<keyword evidence="3" id="KW-1185">Reference proteome</keyword>
<dbReference type="OrthoDB" id="2514346at2759"/>
<dbReference type="AlphaFoldDB" id="A0A9Q3F1J5"/>
<name>A0A9Q3F1J5_9BASI</name>
<feature type="region of interest" description="Disordered" evidence="1">
    <location>
        <begin position="1"/>
        <end position="21"/>
    </location>
</feature>
<dbReference type="EMBL" id="AVOT02038385">
    <property type="protein sequence ID" value="MBW0533250.1"/>
    <property type="molecule type" value="Genomic_DNA"/>
</dbReference>
<accession>A0A9Q3F1J5</accession>
<organism evidence="2 3">
    <name type="scientific">Austropuccinia psidii MF-1</name>
    <dbReference type="NCBI Taxonomy" id="1389203"/>
    <lineage>
        <taxon>Eukaryota</taxon>
        <taxon>Fungi</taxon>
        <taxon>Dikarya</taxon>
        <taxon>Basidiomycota</taxon>
        <taxon>Pucciniomycotina</taxon>
        <taxon>Pucciniomycetes</taxon>
        <taxon>Pucciniales</taxon>
        <taxon>Sphaerophragmiaceae</taxon>
        <taxon>Austropuccinia</taxon>
    </lineage>
</organism>
<evidence type="ECO:0000256" key="1">
    <source>
        <dbReference type="SAM" id="MobiDB-lite"/>
    </source>
</evidence>
<proteinExistence type="predicted"/>
<evidence type="ECO:0000313" key="2">
    <source>
        <dbReference type="EMBL" id="MBW0533250.1"/>
    </source>
</evidence>
<dbReference type="Proteomes" id="UP000765509">
    <property type="component" value="Unassembled WGS sequence"/>
</dbReference>
<reference evidence="2" key="1">
    <citation type="submission" date="2021-03" db="EMBL/GenBank/DDBJ databases">
        <title>Draft genome sequence of rust myrtle Austropuccinia psidii MF-1, a brazilian biotype.</title>
        <authorList>
            <person name="Quecine M.C."/>
            <person name="Pachon D.M.R."/>
            <person name="Bonatelli M.L."/>
            <person name="Correr F.H."/>
            <person name="Franceschini L.M."/>
            <person name="Leite T.F."/>
            <person name="Margarido G.R.A."/>
            <person name="Almeida C.A."/>
            <person name="Ferrarezi J.A."/>
            <person name="Labate C.A."/>
        </authorList>
    </citation>
    <scope>NUCLEOTIDE SEQUENCE</scope>
    <source>
        <strain evidence="2">MF-1</strain>
    </source>
</reference>
<protein>
    <submittedName>
        <fullName evidence="2">Uncharacterized protein</fullName>
    </submittedName>
</protein>
<comment type="caution">
    <text evidence="2">The sequence shown here is derived from an EMBL/GenBank/DDBJ whole genome shotgun (WGS) entry which is preliminary data.</text>
</comment>
<sequence length="104" mass="11517">MMAQITQSVAPRDNSRAPELKTTSMKAPVFFDGTQAHKLRGFIQSCQLIFHNDTANLFSDRKKVLDSTALSLVELENGLNHISQISLMKTHPISSITGSCFKHS</sequence>
<evidence type="ECO:0000313" key="3">
    <source>
        <dbReference type="Proteomes" id="UP000765509"/>
    </source>
</evidence>